<feature type="domain" description="MacB-like periplasmic core" evidence="8">
    <location>
        <begin position="20"/>
        <end position="247"/>
    </location>
</feature>
<dbReference type="Pfam" id="PF12704">
    <property type="entry name" value="MacB_PCD"/>
    <property type="match status" value="1"/>
</dbReference>
<feature type="transmembrane region" description="Helical" evidence="6">
    <location>
        <begin position="739"/>
        <end position="756"/>
    </location>
</feature>
<evidence type="ECO:0000256" key="5">
    <source>
        <dbReference type="ARBA" id="ARBA00023136"/>
    </source>
</evidence>
<dbReference type="KEGG" id="agi:FSB73_01530"/>
<keyword evidence="5 6" id="KW-0472">Membrane</keyword>
<dbReference type="GO" id="GO:0022857">
    <property type="term" value="F:transmembrane transporter activity"/>
    <property type="evidence" value="ECO:0007669"/>
    <property type="project" value="TreeGrafter"/>
</dbReference>
<dbReference type="PANTHER" id="PTHR30572:SF18">
    <property type="entry name" value="ABC-TYPE MACROLIDE FAMILY EXPORT SYSTEM PERMEASE COMPONENT 2"/>
    <property type="match status" value="1"/>
</dbReference>
<evidence type="ECO:0000259" key="8">
    <source>
        <dbReference type="Pfam" id="PF12704"/>
    </source>
</evidence>
<feature type="domain" description="ABC3 transporter permease C-terminal" evidence="7">
    <location>
        <begin position="291"/>
        <end position="408"/>
    </location>
</feature>
<proteinExistence type="predicted"/>
<gene>
    <name evidence="9" type="ORF">FSB73_01530</name>
</gene>
<evidence type="ECO:0000256" key="4">
    <source>
        <dbReference type="ARBA" id="ARBA00022989"/>
    </source>
</evidence>
<dbReference type="EMBL" id="CP042434">
    <property type="protein sequence ID" value="QEC70578.1"/>
    <property type="molecule type" value="Genomic_DNA"/>
</dbReference>
<organism evidence="9 10">
    <name type="scientific">Arachidicoccus ginsenosidivorans</name>
    <dbReference type="NCBI Taxonomy" id="496057"/>
    <lineage>
        <taxon>Bacteria</taxon>
        <taxon>Pseudomonadati</taxon>
        <taxon>Bacteroidota</taxon>
        <taxon>Chitinophagia</taxon>
        <taxon>Chitinophagales</taxon>
        <taxon>Chitinophagaceae</taxon>
        <taxon>Arachidicoccus</taxon>
    </lineage>
</organism>
<evidence type="ECO:0000256" key="6">
    <source>
        <dbReference type="SAM" id="Phobius"/>
    </source>
</evidence>
<sequence>MFFSYLKIALRSLRKNKFSSILNVLGLSVGISAALVIFIIVRYDYSFDKWEPDSSQIYRVYTKYGKYFFRGINLQAPNAIKQNVIGVKAVAHFIEGRSLHYAQVEGSAAYLRHWGNLGFADPGYFNLFPHKWLVGSPEVLTDLNSMVLAESEVGRLFPGATYQDVIGRVIQFDDSVRLTVKGIVADIKEKSDFDFKNFVSLNTFTQTNLFKNESEDNWNAVNDRSQCLIKIAPNVNVASVAAQIKALYEKRSEGVDSSDRSVGLLQPLSHVHFNTEVYGVVEKSALVKLSILAVLLLSLAIINYINLSTAQSTLRAKEIGIRKTFGSGKGAIIRQFLLETFVLTAVATFLAILLVPFILRVFNGAIPDGLHMSVLFQPQVVLALLCLILLVSLLAGFYPAFVLTRFEPVAVLKGRVVNAGKSGGGLFRKSLTVAQFVIAQVFFLLMVVVGRQLHYMMQKDLGFRQKGIITFKVPDADQIPQNGKEVFISELQKLSGIQDISLSTRTPIKASQFLWDFNLASGGNTSSFQKVHVSQIDQNYLALFDLKLLAGRNLRTSQKQTVGEALINLTFLKKMGFQDPTTVLGSYLVEGNGDSSRIVGVLEDFASQNLHKAMAPTALVADNQIKGNTVSVLFNNKDAESWAATITTIGKAFKKFYPKAVFDYEFYDQSIQQLYNFDLRVSFLLKWATGLAIFISCLGLLGLVSFMTGQRTKEIGIRKVLGASIVNLMYLLSKNLIRLVLLACAIALPLAWYFSHKWLEDFAYKIRVGWITFILCALGMLLIALAVLWLRTFKAASANPVSSLRDE</sequence>
<feature type="transmembrane region" description="Helical" evidence="6">
    <location>
        <begin position="380"/>
        <end position="401"/>
    </location>
</feature>
<comment type="subcellular location">
    <subcellularLocation>
        <location evidence="1">Cell membrane</location>
        <topology evidence="1">Multi-pass membrane protein</topology>
    </subcellularLocation>
</comment>
<dbReference type="PANTHER" id="PTHR30572">
    <property type="entry name" value="MEMBRANE COMPONENT OF TRANSPORTER-RELATED"/>
    <property type="match status" value="1"/>
</dbReference>
<feature type="transmembrane region" description="Helical" evidence="6">
    <location>
        <begin position="687"/>
        <end position="709"/>
    </location>
</feature>
<accession>A0A5B8VJX2</accession>
<keyword evidence="4 6" id="KW-1133">Transmembrane helix</keyword>
<reference evidence="9 10" key="1">
    <citation type="journal article" date="2017" name="Int. J. Syst. Evol. Microbiol.">
        <title>Arachidicoccus ginsenosidivorans sp. nov., with ginsenoside-converting activity isolated from ginseng cultivating soil.</title>
        <authorList>
            <person name="Siddiqi M.Z."/>
            <person name="Aslam Z."/>
            <person name="Im W.T."/>
        </authorList>
    </citation>
    <scope>NUCLEOTIDE SEQUENCE [LARGE SCALE GENOMIC DNA]</scope>
    <source>
        <strain evidence="9 10">Gsoil 809</strain>
    </source>
</reference>
<feature type="transmembrane region" description="Helical" evidence="6">
    <location>
        <begin position="336"/>
        <end position="359"/>
    </location>
</feature>
<name>A0A5B8VJX2_9BACT</name>
<feature type="transmembrane region" description="Helical" evidence="6">
    <location>
        <begin position="431"/>
        <end position="449"/>
    </location>
</feature>
<dbReference type="Pfam" id="PF02687">
    <property type="entry name" value="FtsX"/>
    <property type="match status" value="2"/>
</dbReference>
<feature type="domain" description="ABC3 transporter permease C-terminal" evidence="7">
    <location>
        <begin position="690"/>
        <end position="800"/>
    </location>
</feature>
<keyword evidence="10" id="KW-1185">Reference proteome</keyword>
<dbReference type="RefSeq" id="WP_146779841.1">
    <property type="nucleotide sequence ID" value="NZ_CP042434.1"/>
</dbReference>
<dbReference type="InterPro" id="IPR050250">
    <property type="entry name" value="Macrolide_Exporter_MacB"/>
</dbReference>
<dbReference type="InterPro" id="IPR003838">
    <property type="entry name" value="ABC3_permease_C"/>
</dbReference>
<dbReference type="Proteomes" id="UP000321291">
    <property type="component" value="Chromosome"/>
</dbReference>
<evidence type="ECO:0000313" key="10">
    <source>
        <dbReference type="Proteomes" id="UP000321291"/>
    </source>
</evidence>
<dbReference type="InterPro" id="IPR025857">
    <property type="entry name" value="MacB_PCD"/>
</dbReference>
<evidence type="ECO:0000256" key="1">
    <source>
        <dbReference type="ARBA" id="ARBA00004651"/>
    </source>
</evidence>
<evidence type="ECO:0000259" key="7">
    <source>
        <dbReference type="Pfam" id="PF02687"/>
    </source>
</evidence>
<protein>
    <submittedName>
        <fullName evidence="9">FtsX-like permease family protein</fullName>
    </submittedName>
</protein>
<dbReference type="GO" id="GO:0005886">
    <property type="term" value="C:plasma membrane"/>
    <property type="evidence" value="ECO:0007669"/>
    <property type="project" value="UniProtKB-SubCell"/>
</dbReference>
<feature type="transmembrane region" description="Helical" evidence="6">
    <location>
        <begin position="285"/>
        <end position="305"/>
    </location>
</feature>
<evidence type="ECO:0000313" key="9">
    <source>
        <dbReference type="EMBL" id="QEC70578.1"/>
    </source>
</evidence>
<dbReference type="AlphaFoldDB" id="A0A5B8VJX2"/>
<keyword evidence="2" id="KW-1003">Cell membrane</keyword>
<evidence type="ECO:0000256" key="3">
    <source>
        <dbReference type="ARBA" id="ARBA00022692"/>
    </source>
</evidence>
<dbReference type="OrthoDB" id="1451596at2"/>
<keyword evidence="3 6" id="KW-0812">Transmembrane</keyword>
<feature type="transmembrane region" description="Helical" evidence="6">
    <location>
        <begin position="768"/>
        <end position="790"/>
    </location>
</feature>
<feature type="transmembrane region" description="Helical" evidence="6">
    <location>
        <begin position="20"/>
        <end position="41"/>
    </location>
</feature>
<evidence type="ECO:0000256" key="2">
    <source>
        <dbReference type="ARBA" id="ARBA00022475"/>
    </source>
</evidence>